<dbReference type="AlphaFoldDB" id="H3CCZ6"/>
<dbReference type="Proteomes" id="UP000007303">
    <property type="component" value="Unassembled WGS sequence"/>
</dbReference>
<dbReference type="GO" id="GO:0004252">
    <property type="term" value="F:serine-type endopeptidase activity"/>
    <property type="evidence" value="ECO:0007669"/>
    <property type="project" value="InterPro"/>
</dbReference>
<dbReference type="PROSITE" id="PS50287">
    <property type="entry name" value="SRCR_2"/>
    <property type="match status" value="1"/>
</dbReference>
<feature type="disulfide bond" evidence="6">
    <location>
        <begin position="154"/>
        <end position="164"/>
    </location>
</feature>
<comment type="caution">
    <text evidence="6">Lacks conserved residue(s) required for the propagation of feature annotation.</text>
</comment>
<dbReference type="InterPro" id="IPR036055">
    <property type="entry name" value="LDL_receptor-like_sf"/>
</dbReference>
<dbReference type="InterPro" id="IPR043504">
    <property type="entry name" value="Peptidase_S1_PA_chymotrypsin"/>
</dbReference>
<dbReference type="InterPro" id="IPR001314">
    <property type="entry name" value="Peptidase_S1A"/>
</dbReference>
<keyword evidence="3" id="KW-0720">Serine protease</keyword>
<dbReference type="Gene3D" id="2.40.10.10">
    <property type="entry name" value="Trypsin-like serine proteases"/>
    <property type="match status" value="2"/>
</dbReference>
<dbReference type="SMART" id="SM00020">
    <property type="entry name" value="Tryp_SPc"/>
    <property type="match status" value="1"/>
</dbReference>
<dbReference type="PROSITE" id="PS50240">
    <property type="entry name" value="TRYPSIN_DOM"/>
    <property type="match status" value="1"/>
</dbReference>
<keyword evidence="7" id="KW-0472">Membrane</keyword>
<evidence type="ECO:0000256" key="1">
    <source>
        <dbReference type="ARBA" id="ARBA00022670"/>
    </source>
</evidence>
<keyword evidence="7" id="KW-1133">Transmembrane helix</keyword>
<feature type="transmembrane region" description="Helical" evidence="7">
    <location>
        <begin position="12"/>
        <end position="36"/>
    </location>
</feature>
<name>H3CCZ6_TETNG</name>
<dbReference type="SUPFAM" id="SSF50494">
    <property type="entry name" value="Trypsin-like serine proteases"/>
    <property type="match status" value="1"/>
</dbReference>
<dbReference type="Ensembl" id="ENSTNIT00000006267.1">
    <property type="protein sequence ID" value="ENSTNIP00000006119.1"/>
    <property type="gene ID" value="ENSTNIG00000003531.1"/>
</dbReference>
<proteinExistence type="predicted"/>
<dbReference type="SUPFAM" id="SSF56487">
    <property type="entry name" value="SRCR-like"/>
    <property type="match status" value="1"/>
</dbReference>
<organism evidence="10 11">
    <name type="scientific">Tetraodon nigroviridis</name>
    <name type="common">Spotted green pufferfish</name>
    <name type="synonym">Chelonodon nigroviridis</name>
    <dbReference type="NCBI Taxonomy" id="99883"/>
    <lineage>
        <taxon>Eukaryota</taxon>
        <taxon>Metazoa</taxon>
        <taxon>Chordata</taxon>
        <taxon>Craniata</taxon>
        <taxon>Vertebrata</taxon>
        <taxon>Euteleostomi</taxon>
        <taxon>Actinopterygii</taxon>
        <taxon>Neopterygii</taxon>
        <taxon>Teleostei</taxon>
        <taxon>Neoteleostei</taxon>
        <taxon>Acanthomorphata</taxon>
        <taxon>Eupercaria</taxon>
        <taxon>Tetraodontiformes</taxon>
        <taxon>Tetradontoidea</taxon>
        <taxon>Tetraodontidae</taxon>
        <taxon>Tetraodon</taxon>
    </lineage>
</organism>
<dbReference type="GO" id="GO:0016020">
    <property type="term" value="C:membrane"/>
    <property type="evidence" value="ECO:0007669"/>
    <property type="project" value="InterPro"/>
</dbReference>
<sequence length="394" mass="42276">MCVTSDWKRRCVKLGVTSVTSLLLLLLLAGVLLAYYSSSACIHGVPCGDGSCVWESQWCDGLRHCPAGQDEADCVRLHGSRSVLQIYASGGWRSVCSQGWSARQARASCLELGYSRSFHAAAVCAQVCVTDRAAATSVWLRLQPLRLSSNSDACPGDSVVTLQCTDCGRGVNSSGGAWPWQVSLQLAGSHRCGGAIVSPYWLVTAACCVAREPRPAAWTVYTITANALRPLFAPARFVSRVLVHEGYNQHSQANDIALLRLAEALDLTDGSLVPVCLPNAGLNISQQQPGWISHLRPSGSGSLALAAERVSILDGVECNRSPQYRGRVGPDMLCAQGTSAAACQAESGSPLVTLEDGVWWLIGESIWAERCTEHNTGVHGNISYFQAWIRQQMK</sequence>
<dbReference type="SMART" id="SM00192">
    <property type="entry name" value="LDLa"/>
    <property type="match status" value="1"/>
</dbReference>
<dbReference type="InterPro" id="IPR036772">
    <property type="entry name" value="SRCR-like_dom_sf"/>
</dbReference>
<dbReference type="SUPFAM" id="SSF57424">
    <property type="entry name" value="LDL receptor-like module"/>
    <property type="match status" value="1"/>
</dbReference>
<dbReference type="InterPro" id="IPR001254">
    <property type="entry name" value="Trypsin_dom"/>
</dbReference>
<dbReference type="CDD" id="cd00190">
    <property type="entry name" value="Tryp_SPc"/>
    <property type="match status" value="1"/>
</dbReference>
<keyword evidence="4 6" id="KW-1015">Disulfide bond</keyword>
<dbReference type="SMART" id="SM00202">
    <property type="entry name" value="SR"/>
    <property type="match status" value="1"/>
</dbReference>
<evidence type="ECO:0000259" key="9">
    <source>
        <dbReference type="PROSITE" id="PS50287"/>
    </source>
</evidence>
<dbReference type="GeneTree" id="ENSGT00940000155207"/>
<evidence type="ECO:0000256" key="5">
    <source>
        <dbReference type="PROSITE-ProRule" id="PRU00124"/>
    </source>
</evidence>
<dbReference type="HOGENOM" id="CLU_006842_19_2_1"/>
<dbReference type="STRING" id="99883.ENSTNIP00000006119"/>
<keyword evidence="1" id="KW-0645">Protease</keyword>
<dbReference type="InterPro" id="IPR009003">
    <property type="entry name" value="Peptidase_S1_PA"/>
</dbReference>
<evidence type="ECO:0008006" key="12">
    <source>
        <dbReference type="Google" id="ProtNLM"/>
    </source>
</evidence>
<dbReference type="GO" id="GO:0006508">
    <property type="term" value="P:proteolysis"/>
    <property type="evidence" value="ECO:0007669"/>
    <property type="project" value="UniProtKB-KW"/>
</dbReference>
<feature type="domain" description="Peptidase S1" evidence="8">
    <location>
        <begin position="159"/>
        <end position="394"/>
    </location>
</feature>
<dbReference type="Gene3D" id="4.10.400.10">
    <property type="entry name" value="Low-density Lipoprotein Receptor"/>
    <property type="match status" value="1"/>
</dbReference>
<evidence type="ECO:0000313" key="11">
    <source>
        <dbReference type="Proteomes" id="UP000007303"/>
    </source>
</evidence>
<keyword evidence="11" id="KW-1185">Reference proteome</keyword>
<evidence type="ECO:0000256" key="4">
    <source>
        <dbReference type="ARBA" id="ARBA00023157"/>
    </source>
</evidence>
<protein>
    <recommendedName>
        <fullName evidence="12">Transmembrane serine protease 2</fullName>
    </recommendedName>
</protein>
<reference evidence="10" key="2">
    <citation type="submission" date="2025-08" db="UniProtKB">
        <authorList>
            <consortium name="Ensembl"/>
        </authorList>
    </citation>
    <scope>IDENTIFICATION</scope>
</reference>
<evidence type="ECO:0000256" key="6">
    <source>
        <dbReference type="PROSITE-ProRule" id="PRU00196"/>
    </source>
</evidence>
<evidence type="ECO:0000313" key="10">
    <source>
        <dbReference type="Ensembl" id="ENSTNIP00000006119.1"/>
    </source>
</evidence>
<reference evidence="11" key="1">
    <citation type="journal article" date="2004" name="Nature">
        <title>Genome duplication in the teleost fish Tetraodon nigroviridis reveals the early vertebrate proto-karyotype.</title>
        <authorList>
            <person name="Jaillon O."/>
            <person name="Aury J.-M."/>
            <person name="Brunet F."/>
            <person name="Petit J.-L."/>
            <person name="Stange-Thomann N."/>
            <person name="Mauceli E."/>
            <person name="Bouneau L."/>
            <person name="Fischer C."/>
            <person name="Ozouf-Costaz C."/>
            <person name="Bernot A."/>
            <person name="Nicaud S."/>
            <person name="Jaffe D."/>
            <person name="Fisher S."/>
            <person name="Lutfalla G."/>
            <person name="Dossat C."/>
            <person name="Segurens B."/>
            <person name="Dasilva C."/>
            <person name="Salanoubat M."/>
            <person name="Levy M."/>
            <person name="Boudet N."/>
            <person name="Castellano S."/>
            <person name="Anthouard V."/>
            <person name="Jubin C."/>
            <person name="Castelli V."/>
            <person name="Katinka M."/>
            <person name="Vacherie B."/>
            <person name="Biemont C."/>
            <person name="Skalli Z."/>
            <person name="Cattolico L."/>
            <person name="Poulain J."/>
            <person name="De Berardinis V."/>
            <person name="Cruaud C."/>
            <person name="Duprat S."/>
            <person name="Brottier P."/>
            <person name="Coutanceau J.-P."/>
            <person name="Gouzy J."/>
            <person name="Parra G."/>
            <person name="Lardier G."/>
            <person name="Chapple C."/>
            <person name="McKernan K.J."/>
            <person name="McEwan P."/>
            <person name="Bosak S."/>
            <person name="Kellis M."/>
            <person name="Volff J.-N."/>
            <person name="Guigo R."/>
            <person name="Zody M.C."/>
            <person name="Mesirov J."/>
            <person name="Lindblad-Toh K."/>
            <person name="Birren B."/>
            <person name="Nusbaum C."/>
            <person name="Kahn D."/>
            <person name="Robinson-Rechavi M."/>
            <person name="Laudet V."/>
            <person name="Schachter V."/>
            <person name="Quetier F."/>
            <person name="Saurin W."/>
            <person name="Scarpelli C."/>
            <person name="Wincker P."/>
            <person name="Lander E.S."/>
            <person name="Weissenbach J."/>
            <person name="Roest Crollius H."/>
        </authorList>
    </citation>
    <scope>NUCLEOTIDE SEQUENCE [LARGE SCALE GENOMIC DNA]</scope>
</reference>
<dbReference type="InParanoid" id="H3CCZ6"/>
<reference evidence="10" key="3">
    <citation type="submission" date="2025-09" db="UniProtKB">
        <authorList>
            <consortium name="Ensembl"/>
        </authorList>
    </citation>
    <scope>IDENTIFICATION</scope>
</reference>
<keyword evidence="7" id="KW-0812">Transmembrane</keyword>
<dbReference type="Pfam" id="PF00089">
    <property type="entry name" value="Trypsin"/>
    <property type="match status" value="1"/>
</dbReference>
<feature type="disulfide bond" evidence="5">
    <location>
        <begin position="59"/>
        <end position="74"/>
    </location>
</feature>
<dbReference type="PROSITE" id="PS50068">
    <property type="entry name" value="LDLRA_2"/>
    <property type="match status" value="1"/>
</dbReference>
<accession>H3CCZ6</accession>
<feature type="disulfide bond" evidence="5">
    <location>
        <begin position="47"/>
        <end position="65"/>
    </location>
</feature>
<keyword evidence="2" id="KW-0378">Hydrolase</keyword>
<dbReference type="PANTHER" id="PTHR24252">
    <property type="entry name" value="ACROSIN-RELATED"/>
    <property type="match status" value="1"/>
</dbReference>
<dbReference type="OMA" id="ARMCHAD"/>
<dbReference type="PANTHER" id="PTHR24252:SF30">
    <property type="entry name" value="TRANSMEMBRANE SERINE PROTEASE 2"/>
    <property type="match status" value="1"/>
</dbReference>
<dbReference type="InterPro" id="IPR002172">
    <property type="entry name" value="LDrepeatLR_classA_rpt"/>
</dbReference>
<evidence type="ECO:0000259" key="8">
    <source>
        <dbReference type="PROSITE" id="PS50240"/>
    </source>
</evidence>
<dbReference type="InterPro" id="IPR001190">
    <property type="entry name" value="SRCR"/>
</dbReference>
<dbReference type="Pfam" id="PF15494">
    <property type="entry name" value="SRCR_2"/>
    <property type="match status" value="1"/>
</dbReference>
<dbReference type="Gene3D" id="3.10.250.10">
    <property type="entry name" value="SRCR-like domain"/>
    <property type="match status" value="1"/>
</dbReference>
<evidence type="ECO:0000256" key="3">
    <source>
        <dbReference type="ARBA" id="ARBA00022825"/>
    </source>
</evidence>
<evidence type="ECO:0000256" key="2">
    <source>
        <dbReference type="ARBA" id="ARBA00022801"/>
    </source>
</evidence>
<dbReference type="PRINTS" id="PR00722">
    <property type="entry name" value="CHYMOTRYPSIN"/>
</dbReference>
<evidence type="ECO:0000256" key="7">
    <source>
        <dbReference type="SAM" id="Phobius"/>
    </source>
</evidence>
<feature type="domain" description="SRCR" evidence="9">
    <location>
        <begin position="62"/>
        <end position="208"/>
    </location>
</feature>